<reference evidence="1" key="1">
    <citation type="submission" date="2020-12" db="EMBL/GenBank/DDBJ databases">
        <title>Metabolic potential, ecology and presence of endohyphal bacteria is reflected in genomic diversity of Mucoromycotina.</title>
        <authorList>
            <person name="Muszewska A."/>
            <person name="Okrasinska A."/>
            <person name="Steczkiewicz K."/>
            <person name="Drgas O."/>
            <person name="Orlowska M."/>
            <person name="Perlinska-Lenart U."/>
            <person name="Aleksandrzak-Piekarczyk T."/>
            <person name="Szatraj K."/>
            <person name="Zielenkiewicz U."/>
            <person name="Pilsyk S."/>
            <person name="Malc E."/>
            <person name="Mieczkowski P."/>
            <person name="Kruszewska J.S."/>
            <person name="Biernat P."/>
            <person name="Pawlowska J."/>
        </authorList>
    </citation>
    <scope>NUCLEOTIDE SEQUENCE</scope>
    <source>
        <strain evidence="1">CBS 226.32</strain>
    </source>
</reference>
<dbReference type="Proteomes" id="UP000650833">
    <property type="component" value="Unassembled WGS sequence"/>
</dbReference>
<evidence type="ECO:0000313" key="1">
    <source>
        <dbReference type="EMBL" id="KAG2191549.1"/>
    </source>
</evidence>
<organism evidence="1 2">
    <name type="scientific">Mucor plumbeus</name>
    <dbReference type="NCBI Taxonomy" id="97098"/>
    <lineage>
        <taxon>Eukaryota</taxon>
        <taxon>Fungi</taxon>
        <taxon>Fungi incertae sedis</taxon>
        <taxon>Mucoromycota</taxon>
        <taxon>Mucoromycotina</taxon>
        <taxon>Mucoromycetes</taxon>
        <taxon>Mucorales</taxon>
        <taxon>Mucorineae</taxon>
        <taxon>Mucoraceae</taxon>
        <taxon>Mucor</taxon>
    </lineage>
</organism>
<accession>A0A8H7QEX7</accession>
<comment type="caution">
    <text evidence="1">The sequence shown here is derived from an EMBL/GenBank/DDBJ whole genome shotgun (WGS) entry which is preliminary data.</text>
</comment>
<dbReference type="OrthoDB" id="2272426at2759"/>
<keyword evidence="2" id="KW-1185">Reference proteome</keyword>
<evidence type="ECO:0000313" key="2">
    <source>
        <dbReference type="Proteomes" id="UP000650833"/>
    </source>
</evidence>
<dbReference type="AlphaFoldDB" id="A0A8H7QEX7"/>
<dbReference type="EMBL" id="JAEPRC010000812">
    <property type="protein sequence ID" value="KAG2191549.1"/>
    <property type="molecule type" value="Genomic_DNA"/>
</dbReference>
<proteinExistence type="predicted"/>
<protein>
    <submittedName>
        <fullName evidence="1">Uncharacterized protein</fullName>
    </submittedName>
</protein>
<sequence>MENTMKKNNDSNSLQINCVDNLVKTCVLAKRLHEFDHDYSRHKKMKKDVKERRIRVENCPNVEAKLDICLEEMENTKTEMTKKLKVLEKQIIDSAVDKIYSTADITEKLKQITPLTLKDLEEIAYKDGRLEDETTSVNIEVNLRKESKIDKSQLPMISNVIDDADQYLQEYLQTTSSKFCDEIDEKYKLTTEEIRKSNLESSVDIDRLVQGTTERIMQTSPYLKSQNYSNRDLTKRTKQALDDYLGSQLINAILNPLTTSESDPSIIYPATSSKIISLPAREAAKIRKCRQQRIKIKASVAKINQMKKEANDLIALFEKNLNSYPLQNLVKNLEHIDMLLKNHQDVLEFMNDPLGEKNIAEATSVLLSSRRQIPSTVNLNEVDTNLSNALATTVVGYTKQLCFSDLLERVSKLEKRIQ</sequence>
<name>A0A8H7QEX7_9FUNG</name>
<gene>
    <name evidence="1" type="ORF">INT46_011813</name>
</gene>